<dbReference type="GO" id="GO:0016020">
    <property type="term" value="C:membrane"/>
    <property type="evidence" value="ECO:0007669"/>
    <property type="project" value="InterPro"/>
</dbReference>
<dbReference type="EC" id="2.7.13.3" evidence="2"/>
<keyword evidence="5" id="KW-0547">Nucleotide-binding</keyword>
<reference evidence="11 12" key="1">
    <citation type="submission" date="2018-08" db="EMBL/GenBank/DDBJ databases">
        <title>Lysobacter sp. zong2l5, whole genome shotgun sequence.</title>
        <authorList>
            <person name="Zhang X."/>
            <person name="Feng G."/>
            <person name="Zhu H."/>
        </authorList>
    </citation>
    <scope>NUCLEOTIDE SEQUENCE [LARGE SCALE GENOMIC DNA]</scope>
    <source>
        <strain evidence="12">zong2l5</strain>
    </source>
</reference>
<evidence type="ECO:0000256" key="2">
    <source>
        <dbReference type="ARBA" id="ARBA00012438"/>
    </source>
</evidence>
<dbReference type="SUPFAM" id="SSF49785">
    <property type="entry name" value="Galactose-binding domain-like"/>
    <property type="match status" value="1"/>
</dbReference>
<keyword evidence="4" id="KW-0808">Transferase</keyword>
<dbReference type="GO" id="GO:0000155">
    <property type="term" value="F:phosphorelay sensor kinase activity"/>
    <property type="evidence" value="ECO:0007669"/>
    <property type="project" value="InterPro"/>
</dbReference>
<dbReference type="InterPro" id="IPR011623">
    <property type="entry name" value="7TMR_DISM_rcpt_extracell_dom1"/>
</dbReference>
<keyword evidence="6 11" id="KW-0418">Kinase</keyword>
<keyword evidence="7" id="KW-0067">ATP-binding</keyword>
<dbReference type="PROSITE" id="PS50109">
    <property type="entry name" value="HIS_KIN"/>
    <property type="match status" value="1"/>
</dbReference>
<dbReference type="InterPro" id="IPR050482">
    <property type="entry name" value="Sensor_HK_TwoCompSys"/>
</dbReference>
<comment type="caution">
    <text evidence="11">The sequence shown here is derived from an EMBL/GenBank/DDBJ whole genome shotgun (WGS) entry which is preliminary data.</text>
</comment>
<evidence type="ECO:0000256" key="5">
    <source>
        <dbReference type="ARBA" id="ARBA00022741"/>
    </source>
</evidence>
<feature type="transmembrane region" description="Helical" evidence="9">
    <location>
        <begin position="310"/>
        <end position="330"/>
    </location>
</feature>
<dbReference type="SMART" id="SM00387">
    <property type="entry name" value="HATPase_c"/>
    <property type="match status" value="1"/>
</dbReference>
<dbReference type="EMBL" id="QTSU01000002">
    <property type="protein sequence ID" value="RDZ27525.1"/>
    <property type="molecule type" value="Genomic_DNA"/>
</dbReference>
<comment type="catalytic activity">
    <reaction evidence="1">
        <text>ATP + protein L-histidine = ADP + protein N-phospho-L-histidine.</text>
        <dbReference type="EC" id="2.7.13.3"/>
    </reaction>
</comment>
<dbReference type="InterPro" id="IPR005467">
    <property type="entry name" value="His_kinase_dom"/>
</dbReference>
<name>A0A371K0U6_9GAMM</name>
<keyword evidence="12" id="KW-1185">Reference proteome</keyword>
<feature type="transmembrane region" description="Helical" evidence="9">
    <location>
        <begin position="366"/>
        <end position="389"/>
    </location>
</feature>
<dbReference type="CDD" id="cd16917">
    <property type="entry name" value="HATPase_UhpB-NarQ-NarX-like"/>
    <property type="match status" value="1"/>
</dbReference>
<feature type="transmembrane region" description="Helical" evidence="9">
    <location>
        <begin position="221"/>
        <end position="240"/>
    </location>
</feature>
<feature type="domain" description="Histidine kinase" evidence="10">
    <location>
        <begin position="561"/>
        <end position="648"/>
    </location>
</feature>
<sequence>MPHQEHLPQAGGGLAHRRGVRGTRAGTAELKPNRAGAGWLRAGLRWWLPALLACAFAGVAYAAVEPGVTVLDRGEAVRSDWSAAAPPAAGWVPVQLLDLWHKRWPEHDGVVWYRLHWQQQDPQTPTALLADYMSLSGAIYVNGEAVARDPSLVEPLSRTWNSPHYALLPASLLRAGENTVWLRVSGLTAYQPGAGPVRVGDPQALQQRYRSERFQRYDIKLINLAMAVVLGGVFLLMWLLRRKDSVYGWFALTELAGSLYGYNHIATGIRPLPSTDAWQAFNAAFYVCAGASYALFLLRYCERSYPRLERVLAALCVLALLSAALLPAWTGPHRNLWFAVGGLCYYVAIGWFLVQAWRSRRPDALVLAACLLLPVLVSFRDFALFFGWIGGTTYWLSLTSLLTLIGIGFVLSYRFVAAMRRVEGFNLELKREVDAATTELAQTLARQHALELAHSRAGERLQLVRDLHDGFGGTLVGAIAQLEATPADASKAQLIATLKELRDDLRLVIDSTAREHADLSAQLAPLRHRLGRLLETADIDSRWQLQNLDGIELDSARSLDLLRLLQEALTNVYKHSRARRVDVALRRAGGHLQLSIDDDGHGIGAAAKADGGAGLASMRSRAQRLGGELRIESGESGTALRLEFPLAG</sequence>
<dbReference type="GO" id="GO:0046983">
    <property type="term" value="F:protein dimerization activity"/>
    <property type="evidence" value="ECO:0007669"/>
    <property type="project" value="InterPro"/>
</dbReference>
<evidence type="ECO:0000256" key="6">
    <source>
        <dbReference type="ARBA" id="ARBA00022777"/>
    </source>
</evidence>
<evidence type="ECO:0000256" key="1">
    <source>
        <dbReference type="ARBA" id="ARBA00000085"/>
    </source>
</evidence>
<evidence type="ECO:0000259" key="10">
    <source>
        <dbReference type="PROSITE" id="PS50109"/>
    </source>
</evidence>
<dbReference type="PANTHER" id="PTHR24421:SF10">
    <property type="entry name" value="NITRATE_NITRITE SENSOR PROTEIN NARQ"/>
    <property type="match status" value="1"/>
</dbReference>
<keyword evidence="9" id="KW-0472">Membrane</keyword>
<protein>
    <recommendedName>
        <fullName evidence="2">histidine kinase</fullName>
        <ecNumber evidence="2">2.7.13.3</ecNumber>
    </recommendedName>
</protein>
<dbReference type="PANTHER" id="PTHR24421">
    <property type="entry name" value="NITRATE/NITRITE SENSOR PROTEIN NARX-RELATED"/>
    <property type="match status" value="1"/>
</dbReference>
<feature type="transmembrane region" description="Helical" evidence="9">
    <location>
        <begin position="395"/>
        <end position="416"/>
    </location>
</feature>
<evidence type="ECO:0000256" key="4">
    <source>
        <dbReference type="ARBA" id="ARBA00022679"/>
    </source>
</evidence>
<dbReference type="GO" id="GO:0005524">
    <property type="term" value="F:ATP binding"/>
    <property type="evidence" value="ECO:0007669"/>
    <property type="project" value="UniProtKB-KW"/>
</dbReference>
<keyword evidence="8" id="KW-0902">Two-component regulatory system</keyword>
<feature type="transmembrane region" description="Helical" evidence="9">
    <location>
        <begin position="336"/>
        <end position="354"/>
    </location>
</feature>
<evidence type="ECO:0000256" key="7">
    <source>
        <dbReference type="ARBA" id="ARBA00022840"/>
    </source>
</evidence>
<keyword evidence="9" id="KW-1133">Transmembrane helix</keyword>
<evidence type="ECO:0000313" key="12">
    <source>
        <dbReference type="Proteomes" id="UP000264492"/>
    </source>
</evidence>
<dbReference type="InterPro" id="IPR011712">
    <property type="entry name" value="Sig_transdc_His_kin_sub3_dim/P"/>
</dbReference>
<dbReference type="Pfam" id="PF02518">
    <property type="entry name" value="HATPase_c"/>
    <property type="match status" value="1"/>
</dbReference>
<dbReference type="InterPro" id="IPR008979">
    <property type="entry name" value="Galactose-bd-like_sf"/>
</dbReference>
<dbReference type="Pfam" id="PF07730">
    <property type="entry name" value="HisKA_3"/>
    <property type="match status" value="1"/>
</dbReference>
<dbReference type="SUPFAM" id="SSF55874">
    <property type="entry name" value="ATPase domain of HSP90 chaperone/DNA topoisomerase II/histidine kinase"/>
    <property type="match status" value="1"/>
</dbReference>
<accession>A0A371K0U6</accession>
<gene>
    <name evidence="11" type="ORF">DX914_14995</name>
</gene>
<feature type="transmembrane region" description="Helical" evidence="9">
    <location>
        <begin position="280"/>
        <end position="298"/>
    </location>
</feature>
<feature type="transmembrane region" description="Helical" evidence="9">
    <location>
        <begin position="46"/>
        <end position="64"/>
    </location>
</feature>
<keyword evidence="9" id="KW-0812">Transmembrane</keyword>
<evidence type="ECO:0000256" key="3">
    <source>
        <dbReference type="ARBA" id="ARBA00022553"/>
    </source>
</evidence>
<evidence type="ECO:0000313" key="11">
    <source>
        <dbReference type="EMBL" id="RDZ27525.1"/>
    </source>
</evidence>
<organism evidence="11 12">
    <name type="scientific">Lysobacter silvisoli</name>
    <dbReference type="NCBI Taxonomy" id="2293254"/>
    <lineage>
        <taxon>Bacteria</taxon>
        <taxon>Pseudomonadati</taxon>
        <taxon>Pseudomonadota</taxon>
        <taxon>Gammaproteobacteria</taxon>
        <taxon>Lysobacterales</taxon>
        <taxon>Lysobacteraceae</taxon>
        <taxon>Lysobacter</taxon>
    </lineage>
</organism>
<dbReference type="InterPro" id="IPR003594">
    <property type="entry name" value="HATPase_dom"/>
</dbReference>
<evidence type="ECO:0000256" key="8">
    <source>
        <dbReference type="ARBA" id="ARBA00023012"/>
    </source>
</evidence>
<evidence type="ECO:0000256" key="9">
    <source>
        <dbReference type="SAM" id="Phobius"/>
    </source>
</evidence>
<dbReference type="Pfam" id="PF07695">
    <property type="entry name" value="7TMR-DISM_7TM"/>
    <property type="match status" value="1"/>
</dbReference>
<keyword evidence="3" id="KW-0597">Phosphoprotein</keyword>
<dbReference type="Proteomes" id="UP000264492">
    <property type="component" value="Unassembled WGS sequence"/>
</dbReference>
<dbReference type="Gene3D" id="3.30.565.10">
    <property type="entry name" value="Histidine kinase-like ATPase, C-terminal domain"/>
    <property type="match status" value="1"/>
</dbReference>
<dbReference type="AlphaFoldDB" id="A0A371K0U6"/>
<dbReference type="InterPro" id="IPR036890">
    <property type="entry name" value="HATPase_C_sf"/>
</dbReference>
<proteinExistence type="predicted"/>
<dbReference type="Gene3D" id="1.20.5.1930">
    <property type="match status" value="1"/>
</dbReference>